<keyword evidence="6 15" id="KW-0812">Transmembrane</keyword>
<evidence type="ECO:0000256" key="10">
    <source>
        <dbReference type="ARBA" id="ARBA00023175"/>
    </source>
</evidence>
<dbReference type="STRING" id="698492.A0A0E9NG81"/>
<dbReference type="GO" id="GO:0005886">
    <property type="term" value="C:plasma membrane"/>
    <property type="evidence" value="ECO:0007669"/>
    <property type="project" value="UniProtKB-SubCell"/>
</dbReference>
<reference evidence="19 20" key="1">
    <citation type="journal article" date="2011" name="J. Gen. Appl. Microbiol.">
        <title>Draft genome sequencing of the enigmatic yeast Saitoella complicata.</title>
        <authorList>
            <person name="Nishida H."/>
            <person name="Hamamoto M."/>
            <person name="Sugiyama J."/>
        </authorList>
    </citation>
    <scope>NUCLEOTIDE SEQUENCE [LARGE SCALE GENOMIC DNA]</scope>
    <source>
        <strain evidence="19 20">NRRL Y-17804</strain>
    </source>
</reference>
<evidence type="ECO:0000256" key="12">
    <source>
        <dbReference type="ARBA" id="ARBA00049510"/>
    </source>
</evidence>
<comment type="similarity">
    <text evidence="13">Belongs to the TRAFAC class myosin-kinesin ATPase superfamily. Myosin family.</text>
</comment>
<dbReference type="Gene3D" id="3.40.850.10">
    <property type="entry name" value="Kinesin motor domain"/>
    <property type="match status" value="1"/>
</dbReference>
<feature type="binding site" evidence="13">
    <location>
        <begin position="99"/>
        <end position="106"/>
    </location>
    <ligand>
        <name>ATP</name>
        <dbReference type="ChEBI" id="CHEBI:30616"/>
    </ligand>
</feature>
<name>A0A0E9NG81_SAICN</name>
<dbReference type="PANTHER" id="PTHR22914">
    <property type="entry name" value="CHITIN SYNTHASE"/>
    <property type="match status" value="1"/>
</dbReference>
<dbReference type="GO" id="GO:0003774">
    <property type="term" value="F:cytoskeletal motor activity"/>
    <property type="evidence" value="ECO:0007669"/>
    <property type="project" value="UniProtKB-UniRule"/>
</dbReference>
<dbReference type="PROSITE" id="PS51998">
    <property type="entry name" value="DEK_C"/>
    <property type="match status" value="1"/>
</dbReference>
<evidence type="ECO:0000259" key="17">
    <source>
        <dbReference type="PROSITE" id="PS51456"/>
    </source>
</evidence>
<dbReference type="PRINTS" id="PR00193">
    <property type="entry name" value="MYOSINHEAVY"/>
</dbReference>
<evidence type="ECO:0000313" key="19">
    <source>
        <dbReference type="EMBL" id="GAO48862.1"/>
    </source>
</evidence>
<dbReference type="OrthoDB" id="370884at2759"/>
<dbReference type="GO" id="GO:0006031">
    <property type="term" value="P:chitin biosynthetic process"/>
    <property type="evidence" value="ECO:0007669"/>
    <property type="project" value="TreeGrafter"/>
</dbReference>
<dbReference type="SUPFAM" id="SSF53448">
    <property type="entry name" value="Nucleotide-diphospho-sugar transferases"/>
    <property type="match status" value="1"/>
</dbReference>
<dbReference type="GO" id="GO:0031505">
    <property type="term" value="P:fungal-type cell wall organization"/>
    <property type="evidence" value="ECO:0007669"/>
    <property type="project" value="TreeGrafter"/>
</dbReference>
<keyword evidence="7 15" id="KW-1133">Transmembrane helix</keyword>
<dbReference type="Pfam" id="PF03142">
    <property type="entry name" value="Chitin_synth_2"/>
    <property type="match status" value="1"/>
</dbReference>
<comment type="caution">
    <text evidence="19">The sequence shown here is derived from an EMBL/GenBank/DDBJ whole genome shotgun (WGS) entry which is preliminary data.</text>
</comment>
<proteinExistence type="inferred from homology"/>
<keyword evidence="4" id="KW-0328">Glycosyltransferase</keyword>
<sequence>MAAHYSAPVAQDLSTLDVVSDETLVAQLRQRSSVNKFAATVGTSTLLSINPWKDVGDVEPEQGKQTPDTEPEVTVNKWAEKVWTYMKISSTPQSILLLGETNSGKSHNRRTVVSSLLFKTCSSQSLITRIDAAQFILESFGHAKTVNSMNASRYGLYLEMQYNAKAECTGAKFLDYKLEKSRVPKVPIAERNFHAFYYLLSGLTPEDLSHLELDPNARYRYLGHPNQRHQGLINDEEGFLHLRTAMRRVGISKDDIAQCIQLMAAILHLGQLEFVEPNSDQEYAKVRNTNVLAAASAFLGVVPETLEMTLAFKTTMVKRERVTLMLDARAAQAHTEDLARTLYSLLWSWIVEKLNSRLCVDESNIQNTISVIDFPGMQNDSETVMDGLFVNMANETFQRLMFSHYYEKDTELYKAEGLEAPTAAYLDNTTLLDTFLRPSDGVFAMLDEYTGKHSKGKTNSQFMLAMEKRFASSDDIKISSQAGYDSRLAFMVKHYWDEVTYDCSNLLEANTDVISGDLMTIFRGEVMAEGGSQLAPTSNDFVARLFKSEAVKMEVHPRSKTTITQAQLPSKPMRQPSMARRTATAAALAEKKKDKVSGVAGQFANALRSLKESIDGSQTWFLICLKPNDRRLANQFDSGCMLLQVQTFGLSDLAQHVKENDYTIHFSHKVFLDNYVDLDAMGIHNPGYISNERDACLAAARQIDWPEKDIFVGQSEVFLSDAALAYLLEANKVNEALATAQFWEDNRQDIRREEIPVSTPDSGEASWASSYVRARAQVAEGVQGLQENARRIGASLVPDLNDQNSLPGTPLSAPSRRGSNDMELRPMSYLTTSDFNGSTGNLFQHLETRSMLEKDAAVRAVEEERITETHEVTGARKRWVFIVYFLTWWIPDFLIRHVGRMKRKDVRMAWREKLAINMLIWLLLAFSVFFIVGVSELICPKEYVFSPQELIGHSNDNNPDAAYAAIRGEVFDLTQFAPVHPPSGIVPSSAVLKYAGLDATKLFPVQVSALCQGTTGSVDPSVTLDFIGVNSTDNNAHYHDFRSFTNDSRPDWYWNSMTLLRQQFRTGYMGYTRQYIRKQAQNQQAWGIIDGNVYDLSSYIQGGRHILVAGEEATPESVDTNFMDQDVVNLFQQRAGADLTKALAELNLDADLQLRMRVCLRNLFFIGKVDNRNSARCIFANYLVLIISIALMSIIAFKFFAALQFGKTREPEKLDKFVIMMMPAYTEDEESLRKSIDSLAKMRYEDKRKLMFIVCDGNVVGAGNTKPTPRIILDILGHDPSFDPEPLSFDSLGEGQKQHNMGKVYAGLYEVAGHIVPYLVIVKAGKPSEVIRAGNRGKRDSQMVLMRFLNRVNQKDLLTPLELAMYHQIHDVIGVHPSLYEYCLMIDADTIVAPDACTRLVSAFIHDTRLIGACGETSLQNPKESFTTMIQPYEYFLSHNLAKNFESLFGSVTCLPGCFSMYRIRNEDNDPLFVSNDIIDAYSNNRVDTLHLKNLLHLGEDRYLTTLLMKHHPSFKTKFIRDAYAKTVAPSEWSVLISQRRRWINSTIHNLLELTGLKQLCGFCCFSMRFIVFMDLAATLIQPVTVGYLAYLIYRIIQNTSSVPVLSLVLLGLVYGLQALVFIFRRKWEMTGFMILFILAIPIYSVLLPLYSFWHMDDFSWGSTRVVMGEKGRKIVISDEGTFDPNDIPRRTWEEYVEILMHSKAAKEAKEAEARMEKGSAVQVNVTAVPGRNSDKSGSFSISERTHTIAPTMSSSSGPEDPPLPFMWNMNNLPRNSVSFPRQSAHPSVLSNSTSSFGSSFQPIRYDTRQQSTSLSDHGLDSAQREALRELERTARMATLIEDSDRYTPSQAGSTFSGSQHLSHLRSIQSDRSSEPILAALPAPVARAPGITFQQMPSDDVIISEIGEILRVAEAQGDESYSSLTTKTVRRELEAKFGMSLKNKRYLIQEALEAYLSGDL</sequence>
<keyword evidence="20" id="KW-1185">Reference proteome</keyword>
<gene>
    <name evidence="19" type="ORF">G7K_3026-t1</name>
</gene>
<evidence type="ECO:0000259" key="18">
    <source>
        <dbReference type="PROSITE" id="PS51998"/>
    </source>
</evidence>
<dbReference type="PROSITE" id="PS51456">
    <property type="entry name" value="MYOSIN_MOTOR"/>
    <property type="match status" value="1"/>
</dbReference>
<reference evidence="19 20" key="2">
    <citation type="journal article" date="2014" name="J. Gen. Appl. Microbiol.">
        <title>The early diverging ascomycetous budding yeast Saitoella complicata has three histone deacetylases belonging to the Clr6, Hos2, and Rpd3 lineages.</title>
        <authorList>
            <person name="Nishida H."/>
            <person name="Matsumoto T."/>
            <person name="Kondo S."/>
            <person name="Hamamoto M."/>
            <person name="Yoshikawa H."/>
        </authorList>
    </citation>
    <scope>NUCLEOTIDE SEQUENCE [LARGE SCALE GENOMIC DNA]</scope>
    <source>
        <strain evidence="19 20">NRRL Y-17804</strain>
    </source>
</reference>
<evidence type="ECO:0000256" key="1">
    <source>
        <dbReference type="ARBA" id="ARBA00004651"/>
    </source>
</evidence>
<dbReference type="SUPFAM" id="SSF52540">
    <property type="entry name" value="P-loop containing nucleoside triphosphate hydrolases"/>
    <property type="match status" value="1"/>
</dbReference>
<evidence type="ECO:0000256" key="9">
    <source>
        <dbReference type="ARBA" id="ARBA00023136"/>
    </source>
</evidence>
<protein>
    <recommendedName>
        <fullName evidence="2">chitin synthase</fullName>
        <ecNumber evidence="2">2.4.1.16</ecNumber>
    </recommendedName>
</protein>
<dbReference type="Gene3D" id="1.10.10.820">
    <property type="match status" value="1"/>
</dbReference>
<feature type="region of interest" description="Actin-binding" evidence="13">
    <location>
        <begin position="607"/>
        <end position="629"/>
    </location>
</feature>
<dbReference type="GO" id="GO:0016459">
    <property type="term" value="C:myosin complex"/>
    <property type="evidence" value="ECO:0007669"/>
    <property type="project" value="UniProtKB-KW"/>
</dbReference>
<dbReference type="RefSeq" id="XP_019024438.1">
    <property type="nucleotide sequence ID" value="XM_019166013.1"/>
</dbReference>
<evidence type="ECO:0000256" key="5">
    <source>
        <dbReference type="ARBA" id="ARBA00022679"/>
    </source>
</evidence>
<keyword evidence="11" id="KW-0325">Glycoprotein</keyword>
<dbReference type="InterPro" id="IPR027417">
    <property type="entry name" value="P-loop_NTPase"/>
</dbReference>
<dbReference type="GO" id="GO:0030864">
    <property type="term" value="C:cortical actin cytoskeleton"/>
    <property type="evidence" value="ECO:0007669"/>
    <property type="project" value="UniProtKB-ARBA"/>
</dbReference>
<feature type="domain" description="Cytochrome b5 heme-binding" evidence="16">
    <location>
        <begin position="942"/>
        <end position="1003"/>
    </location>
</feature>
<keyword evidence="5" id="KW-0808">Transferase</keyword>
<dbReference type="InterPro" id="IPR001609">
    <property type="entry name" value="Myosin_head_motor_dom-like"/>
</dbReference>
<evidence type="ECO:0000256" key="3">
    <source>
        <dbReference type="ARBA" id="ARBA00022475"/>
    </source>
</evidence>
<dbReference type="Gene3D" id="1.20.58.530">
    <property type="match status" value="1"/>
</dbReference>
<feature type="region of interest" description="Disordered" evidence="14">
    <location>
        <begin position="1840"/>
        <end position="1868"/>
    </location>
</feature>
<dbReference type="EMBL" id="BACD03000018">
    <property type="protein sequence ID" value="GAO48862.1"/>
    <property type="molecule type" value="Genomic_DNA"/>
</dbReference>
<dbReference type="PROSITE" id="PS50255">
    <property type="entry name" value="CYTOCHROME_B5_2"/>
    <property type="match status" value="1"/>
</dbReference>
<dbReference type="SUPFAM" id="SSF55856">
    <property type="entry name" value="Cytochrome b5-like heme/steroid binding domain"/>
    <property type="match status" value="2"/>
</dbReference>
<dbReference type="Gene3D" id="1.20.120.720">
    <property type="entry name" value="Myosin VI head, motor domain, U50 subdomain"/>
    <property type="match status" value="1"/>
</dbReference>
<feature type="transmembrane region" description="Helical" evidence="15">
    <location>
        <begin position="1576"/>
        <end position="1597"/>
    </location>
</feature>
<dbReference type="InterPro" id="IPR004835">
    <property type="entry name" value="Chitin_synth"/>
</dbReference>
<dbReference type="GO" id="GO:0003779">
    <property type="term" value="F:actin binding"/>
    <property type="evidence" value="ECO:0007669"/>
    <property type="project" value="UniProtKB-KW"/>
</dbReference>
<evidence type="ECO:0000256" key="11">
    <source>
        <dbReference type="ARBA" id="ARBA00023180"/>
    </source>
</evidence>
<dbReference type="EC" id="2.4.1.16" evidence="2"/>
<evidence type="ECO:0000256" key="2">
    <source>
        <dbReference type="ARBA" id="ARBA00012543"/>
    </source>
</evidence>
<feature type="region of interest" description="Disordered" evidence="14">
    <location>
        <begin position="796"/>
        <end position="819"/>
    </location>
</feature>
<reference evidence="19 20" key="3">
    <citation type="journal article" date="2015" name="Genome Announc.">
        <title>Draft Genome Sequence of the Archiascomycetous Yeast Saitoella complicata.</title>
        <authorList>
            <person name="Yamauchi K."/>
            <person name="Kondo S."/>
            <person name="Hamamoto M."/>
            <person name="Takahashi Y."/>
            <person name="Ogura Y."/>
            <person name="Hayashi T."/>
            <person name="Nishida H."/>
        </authorList>
    </citation>
    <scope>NUCLEOTIDE SEQUENCE [LARGE SCALE GENOMIC DNA]</scope>
    <source>
        <strain evidence="19 20">NRRL Y-17804</strain>
    </source>
</reference>
<keyword evidence="13" id="KW-0067">ATP-binding</keyword>
<dbReference type="Pfam" id="PF00173">
    <property type="entry name" value="Cyt-b5"/>
    <property type="match status" value="1"/>
</dbReference>
<dbReference type="GO" id="GO:0030428">
    <property type="term" value="C:cell septum"/>
    <property type="evidence" value="ECO:0007669"/>
    <property type="project" value="TreeGrafter"/>
</dbReference>
<dbReference type="SMART" id="SM00242">
    <property type="entry name" value="MYSc"/>
    <property type="match status" value="1"/>
</dbReference>
<keyword evidence="8 13" id="KW-0518">Myosin</keyword>
<keyword evidence="3" id="KW-1003">Cell membrane</keyword>
<evidence type="ECO:0000259" key="16">
    <source>
        <dbReference type="PROSITE" id="PS50255"/>
    </source>
</evidence>
<feature type="transmembrane region" description="Helical" evidence="15">
    <location>
        <begin position="1179"/>
        <end position="1203"/>
    </location>
</feature>
<dbReference type="Gene3D" id="3.90.550.10">
    <property type="entry name" value="Spore Coat Polysaccharide Biosynthesis Protein SpsA, Chain A"/>
    <property type="match status" value="1"/>
</dbReference>
<dbReference type="InterPro" id="IPR001199">
    <property type="entry name" value="Cyt_B5-like_heme/steroid-bd"/>
</dbReference>
<keyword evidence="13" id="KW-0009">Actin-binding</keyword>
<feature type="compositionally biased region" description="Polar residues" evidence="14">
    <location>
        <begin position="1847"/>
        <end position="1868"/>
    </location>
</feature>
<evidence type="ECO:0000313" key="20">
    <source>
        <dbReference type="Proteomes" id="UP000033140"/>
    </source>
</evidence>
<dbReference type="Gene3D" id="3.10.120.10">
    <property type="entry name" value="Cytochrome b5-like heme/steroid binding domain"/>
    <property type="match status" value="1"/>
</dbReference>
<evidence type="ECO:0000256" key="7">
    <source>
        <dbReference type="ARBA" id="ARBA00022989"/>
    </source>
</evidence>
<evidence type="ECO:0000256" key="6">
    <source>
        <dbReference type="ARBA" id="ARBA00022692"/>
    </source>
</evidence>
<feature type="transmembrane region" description="Helical" evidence="15">
    <location>
        <begin position="1631"/>
        <end position="1654"/>
    </location>
</feature>
<organism evidence="19 20">
    <name type="scientific">Saitoella complicata (strain BCRC 22490 / CBS 7301 / JCM 7358 / NBRC 10748 / NRRL Y-17804)</name>
    <dbReference type="NCBI Taxonomy" id="698492"/>
    <lineage>
        <taxon>Eukaryota</taxon>
        <taxon>Fungi</taxon>
        <taxon>Dikarya</taxon>
        <taxon>Ascomycota</taxon>
        <taxon>Taphrinomycotina</taxon>
        <taxon>Taphrinomycotina incertae sedis</taxon>
        <taxon>Saitoella</taxon>
    </lineage>
</organism>
<dbReference type="InterPro" id="IPR036400">
    <property type="entry name" value="Cyt_B5-like_heme/steroid_sf"/>
</dbReference>
<dbReference type="PANTHER" id="PTHR22914:SF45">
    <property type="entry name" value="CHITIN SYNTHASE"/>
    <property type="match status" value="1"/>
</dbReference>
<evidence type="ECO:0000256" key="15">
    <source>
        <dbReference type="SAM" id="Phobius"/>
    </source>
</evidence>
<dbReference type="InterPro" id="IPR029044">
    <property type="entry name" value="Nucleotide-diphossugar_trans"/>
</dbReference>
<keyword evidence="10 13" id="KW-0505">Motor protein</keyword>
<evidence type="ECO:0000256" key="4">
    <source>
        <dbReference type="ARBA" id="ARBA00022676"/>
    </source>
</evidence>
<comment type="subcellular location">
    <subcellularLocation>
        <location evidence="1">Cell membrane</location>
        <topology evidence="1">Multi-pass membrane protein</topology>
    </subcellularLocation>
</comment>
<feature type="domain" description="Myosin motor" evidence="17">
    <location>
        <begin position="1"/>
        <end position="732"/>
    </location>
</feature>
<keyword evidence="9 15" id="KW-0472">Membrane</keyword>
<dbReference type="InterPro" id="IPR036961">
    <property type="entry name" value="Kinesin_motor_dom_sf"/>
</dbReference>
<evidence type="ECO:0000256" key="13">
    <source>
        <dbReference type="PROSITE-ProRule" id="PRU00782"/>
    </source>
</evidence>
<keyword evidence="13" id="KW-0547">Nucleotide-binding</keyword>
<dbReference type="Proteomes" id="UP000033140">
    <property type="component" value="Unassembled WGS sequence"/>
</dbReference>
<evidence type="ECO:0000256" key="8">
    <source>
        <dbReference type="ARBA" id="ARBA00023123"/>
    </source>
</evidence>
<evidence type="ECO:0000256" key="14">
    <source>
        <dbReference type="SAM" id="MobiDB-lite"/>
    </source>
</evidence>
<dbReference type="GO" id="GO:0004100">
    <property type="term" value="F:chitin synthase activity"/>
    <property type="evidence" value="ECO:0007669"/>
    <property type="project" value="UniProtKB-EC"/>
</dbReference>
<dbReference type="SMART" id="SM01117">
    <property type="entry name" value="Cyt-b5"/>
    <property type="match status" value="2"/>
</dbReference>
<feature type="transmembrane region" description="Helical" evidence="15">
    <location>
        <begin position="1603"/>
        <end position="1624"/>
    </location>
</feature>
<feature type="transmembrane region" description="Helical" evidence="15">
    <location>
        <begin position="879"/>
        <end position="895"/>
    </location>
</feature>
<accession>A0A0E9NG81</accession>
<dbReference type="Pfam" id="PF00063">
    <property type="entry name" value="Myosin_head"/>
    <property type="match status" value="1"/>
</dbReference>
<dbReference type="InterPro" id="IPR014876">
    <property type="entry name" value="DEK_C"/>
</dbReference>
<dbReference type="GO" id="GO:0005524">
    <property type="term" value="F:ATP binding"/>
    <property type="evidence" value="ECO:0007669"/>
    <property type="project" value="UniProtKB-UniRule"/>
</dbReference>
<dbReference type="OMA" id="LEMHHQI"/>
<dbReference type="GO" id="GO:0031097">
    <property type="term" value="C:medial cortex"/>
    <property type="evidence" value="ECO:0007669"/>
    <property type="project" value="UniProtKB-ARBA"/>
</dbReference>
<feature type="domain" description="DEK-C" evidence="18">
    <location>
        <begin position="1896"/>
        <end position="1957"/>
    </location>
</feature>
<dbReference type="SUPFAM" id="SSF109715">
    <property type="entry name" value="DEK C-terminal domain"/>
    <property type="match status" value="1"/>
</dbReference>
<comment type="catalytic activity">
    <reaction evidence="12">
        <text>[(1-&gt;4)-N-acetyl-beta-D-glucosaminyl](n) + UDP-N-acetyl-alpha-D-glucosamine = [(1-&gt;4)-N-acetyl-beta-D-glucosaminyl](n+1) + UDP + H(+)</text>
        <dbReference type="Rhea" id="RHEA:16637"/>
        <dbReference type="Rhea" id="RHEA-COMP:9593"/>
        <dbReference type="Rhea" id="RHEA-COMP:9595"/>
        <dbReference type="ChEBI" id="CHEBI:15378"/>
        <dbReference type="ChEBI" id="CHEBI:17029"/>
        <dbReference type="ChEBI" id="CHEBI:57705"/>
        <dbReference type="ChEBI" id="CHEBI:58223"/>
        <dbReference type="EC" id="2.4.1.16"/>
    </reaction>
    <physiologicalReaction direction="left-to-right" evidence="12">
        <dbReference type="Rhea" id="RHEA:16638"/>
    </physiologicalReaction>
</comment>
<feature type="transmembrane region" description="Helical" evidence="15">
    <location>
        <begin position="916"/>
        <end position="938"/>
    </location>
</feature>